<protein>
    <submittedName>
        <fullName evidence="2">Uncharacterized protein</fullName>
    </submittedName>
</protein>
<feature type="region of interest" description="Disordered" evidence="1">
    <location>
        <begin position="1"/>
        <end position="20"/>
    </location>
</feature>
<gene>
    <name evidence="2" type="ORF">LX32DRAFT_278646</name>
</gene>
<dbReference type="Proteomes" id="UP001232148">
    <property type="component" value="Unassembled WGS sequence"/>
</dbReference>
<organism evidence="2 3">
    <name type="scientific">Colletotrichum zoysiae</name>
    <dbReference type="NCBI Taxonomy" id="1216348"/>
    <lineage>
        <taxon>Eukaryota</taxon>
        <taxon>Fungi</taxon>
        <taxon>Dikarya</taxon>
        <taxon>Ascomycota</taxon>
        <taxon>Pezizomycotina</taxon>
        <taxon>Sordariomycetes</taxon>
        <taxon>Hypocreomycetidae</taxon>
        <taxon>Glomerellales</taxon>
        <taxon>Glomerellaceae</taxon>
        <taxon>Colletotrichum</taxon>
        <taxon>Colletotrichum graminicola species complex</taxon>
    </lineage>
</organism>
<comment type="caution">
    <text evidence="2">The sequence shown here is derived from an EMBL/GenBank/DDBJ whole genome shotgun (WGS) entry which is preliminary data.</text>
</comment>
<sequence>MEGASLSPPRRHGRGDMETREDAAALRIHQPTPVHWFRLLLDLTLPTRCLCRFRRVLAPGATGGGEEEAKAQGPRNSLNEQATMGLHATGGRGAGSKPQFRALNSLHRSPQFRQRDLDDFLAAVHPQLSLRAKEDLDVHYYHPCTHAAASINCVACLTATSDSSY</sequence>
<dbReference type="EMBL" id="MU843145">
    <property type="protein sequence ID" value="KAK2021023.1"/>
    <property type="molecule type" value="Genomic_DNA"/>
</dbReference>
<proteinExistence type="predicted"/>
<dbReference type="AlphaFoldDB" id="A0AAD9H2S6"/>
<name>A0AAD9H2S6_9PEZI</name>
<evidence type="ECO:0000313" key="2">
    <source>
        <dbReference type="EMBL" id="KAK2021023.1"/>
    </source>
</evidence>
<reference evidence="2" key="1">
    <citation type="submission" date="2021-06" db="EMBL/GenBank/DDBJ databases">
        <title>Comparative genomics, transcriptomics and evolutionary studies reveal genomic signatures of adaptation to plant cell wall in hemibiotrophic fungi.</title>
        <authorList>
            <consortium name="DOE Joint Genome Institute"/>
            <person name="Baroncelli R."/>
            <person name="Diaz J.F."/>
            <person name="Benocci T."/>
            <person name="Peng M."/>
            <person name="Battaglia E."/>
            <person name="Haridas S."/>
            <person name="Andreopoulos W."/>
            <person name="Labutti K."/>
            <person name="Pangilinan J."/>
            <person name="Floch G.L."/>
            <person name="Makela M.R."/>
            <person name="Henrissat B."/>
            <person name="Grigoriev I.V."/>
            <person name="Crouch J.A."/>
            <person name="De Vries R.P."/>
            <person name="Sukno S.A."/>
            <person name="Thon M.R."/>
        </authorList>
    </citation>
    <scope>NUCLEOTIDE SEQUENCE</scope>
    <source>
        <strain evidence="2">MAFF235873</strain>
    </source>
</reference>
<evidence type="ECO:0000256" key="1">
    <source>
        <dbReference type="SAM" id="MobiDB-lite"/>
    </source>
</evidence>
<evidence type="ECO:0000313" key="3">
    <source>
        <dbReference type="Proteomes" id="UP001232148"/>
    </source>
</evidence>
<accession>A0AAD9H2S6</accession>
<keyword evidence="3" id="KW-1185">Reference proteome</keyword>